<gene>
    <name evidence="16" type="ORF">FG476_03675</name>
</gene>
<dbReference type="CDD" id="cd01347">
    <property type="entry name" value="ligand_gated_channel"/>
    <property type="match status" value="1"/>
</dbReference>
<dbReference type="Proteomes" id="UP000474061">
    <property type="component" value="Unassembled WGS sequence"/>
</dbReference>
<evidence type="ECO:0000259" key="14">
    <source>
        <dbReference type="Pfam" id="PF00593"/>
    </source>
</evidence>
<comment type="subcellular location">
    <subcellularLocation>
        <location evidence="1 11">Cell outer membrane</location>
        <topology evidence="1 11">Multi-pass membrane protein</topology>
    </subcellularLocation>
</comment>
<keyword evidence="7 12" id="KW-0798">TonB box</keyword>
<evidence type="ECO:0000256" key="8">
    <source>
        <dbReference type="ARBA" id="ARBA00023136"/>
    </source>
</evidence>
<dbReference type="Pfam" id="PF07715">
    <property type="entry name" value="Plug"/>
    <property type="match status" value="1"/>
</dbReference>
<dbReference type="EMBL" id="VDCJ01000334">
    <property type="protein sequence ID" value="MRU23209.1"/>
    <property type="molecule type" value="Genomic_DNA"/>
</dbReference>
<evidence type="ECO:0000256" key="2">
    <source>
        <dbReference type="ARBA" id="ARBA00008143"/>
    </source>
</evidence>
<keyword evidence="8 11" id="KW-0472">Membrane</keyword>
<evidence type="ECO:0000256" key="6">
    <source>
        <dbReference type="ARBA" id="ARBA00022729"/>
    </source>
</evidence>
<feature type="domain" description="TonB-dependent receptor-like beta-barrel" evidence="14">
    <location>
        <begin position="230"/>
        <end position="650"/>
    </location>
</feature>
<dbReference type="Gene3D" id="2.170.130.10">
    <property type="entry name" value="TonB-dependent receptor, plug domain"/>
    <property type="match status" value="1"/>
</dbReference>
<evidence type="ECO:0000256" key="7">
    <source>
        <dbReference type="ARBA" id="ARBA00023077"/>
    </source>
</evidence>
<evidence type="ECO:0000256" key="5">
    <source>
        <dbReference type="ARBA" id="ARBA00022692"/>
    </source>
</evidence>
<keyword evidence="4 11" id="KW-1134">Transmembrane beta strand</keyword>
<evidence type="ECO:0000256" key="12">
    <source>
        <dbReference type="RuleBase" id="RU003357"/>
    </source>
</evidence>
<feature type="signal peptide" evidence="13">
    <location>
        <begin position="1"/>
        <end position="26"/>
    </location>
</feature>
<dbReference type="InterPro" id="IPR036942">
    <property type="entry name" value="Beta-barrel_TonB_sf"/>
</dbReference>
<keyword evidence="5 11" id="KW-0812">Transmembrane</keyword>
<dbReference type="InterPro" id="IPR012910">
    <property type="entry name" value="Plug_dom"/>
</dbReference>
<evidence type="ECO:0000256" key="3">
    <source>
        <dbReference type="ARBA" id="ARBA00022448"/>
    </source>
</evidence>
<dbReference type="Gene3D" id="2.40.170.20">
    <property type="entry name" value="TonB-dependent receptor, beta-barrel domain"/>
    <property type="match status" value="1"/>
</dbReference>
<dbReference type="Pfam" id="PF00593">
    <property type="entry name" value="TonB_dep_Rec_b-barrel"/>
    <property type="match status" value="1"/>
</dbReference>
<dbReference type="GO" id="GO:0009279">
    <property type="term" value="C:cell outer membrane"/>
    <property type="evidence" value="ECO:0007669"/>
    <property type="project" value="UniProtKB-SubCell"/>
</dbReference>
<reference evidence="16" key="1">
    <citation type="submission" date="2019-05" db="EMBL/GenBank/DDBJ databases">
        <authorList>
            <person name="Castillo A."/>
            <person name="Giampetruzzi A."/>
            <person name="Landa B."/>
            <person name="Saponari M."/>
            <person name="Almeida R.P.P."/>
            <person name="Moralejo E."/>
            <person name="Marco-Noales E."/>
            <person name="Velasco-Amo M.P."/>
            <person name="Roman-Ecija M."/>
            <person name="Navarro I."/>
            <person name="Monterde A."/>
            <person name="Barbe S."/>
        </authorList>
    </citation>
    <scope>NUCLEOTIDE SEQUENCE</scope>
    <source>
        <strain evidence="16">XYL1981</strain>
    </source>
</reference>
<evidence type="ECO:0000256" key="9">
    <source>
        <dbReference type="ARBA" id="ARBA00023170"/>
    </source>
</evidence>
<keyword evidence="10 11" id="KW-0998">Cell outer membrane</keyword>
<evidence type="ECO:0000256" key="13">
    <source>
        <dbReference type="SAM" id="SignalP"/>
    </source>
</evidence>
<proteinExistence type="inferred from homology"/>
<name>A0A9Q4MGU3_XYLFS</name>
<dbReference type="PANTHER" id="PTHR30069">
    <property type="entry name" value="TONB-DEPENDENT OUTER MEMBRANE RECEPTOR"/>
    <property type="match status" value="1"/>
</dbReference>
<accession>A0A9Q4MGU3</accession>
<dbReference type="InterPro" id="IPR037066">
    <property type="entry name" value="Plug_dom_sf"/>
</dbReference>
<evidence type="ECO:0000256" key="10">
    <source>
        <dbReference type="ARBA" id="ARBA00023237"/>
    </source>
</evidence>
<dbReference type="AlphaFoldDB" id="A0A9Q4MGU3"/>
<feature type="chain" id="PRO_5040335123" evidence="13">
    <location>
        <begin position="27"/>
        <end position="683"/>
    </location>
</feature>
<evidence type="ECO:0000256" key="1">
    <source>
        <dbReference type="ARBA" id="ARBA00004571"/>
    </source>
</evidence>
<evidence type="ECO:0000313" key="16">
    <source>
        <dbReference type="EMBL" id="MRU23209.1"/>
    </source>
</evidence>
<evidence type="ECO:0000256" key="4">
    <source>
        <dbReference type="ARBA" id="ARBA00022452"/>
    </source>
</evidence>
<comment type="caution">
    <text evidence="16">The sequence shown here is derived from an EMBL/GenBank/DDBJ whole genome shotgun (WGS) entry which is preliminary data.</text>
</comment>
<sequence length="683" mass="76620">MPSFRCFFSVSLFSLILCSVVFGVHATAVTTSTDHSLPLSLGKIQVDGTHDGATLVDSKLGSVDVLSDDLLQGQHVDYTWEVFMRAPGVQVTQFKMGTESGRISFRGFNGEGRINAIKLLIDGIPSNDNAGGMPYLDAISPLGMSAIEIVRGTNDPRYGLNAIAGHVDVITRSGGNDGLLSVTTGDFGTRKIQWVKGIERGAWSQNYVVSWLDSDGYRDHARAIKRAVSGKWGYADPRDAWRAGLSVRYFHNDAQEPGYLTYDAAVADPRTSPAYSGQDYCQRQTVQTALHLDGRMSEAFHWTAKAYINRYTNDRVVKFTAASARQERYTDETHRGVLTNAIWRPSVDWAYEFSIEGGVDAQWQSNVSRRYRMLDGQRGTVLRDWDFDLDTYGAYLQSMIRVNDSLKLVPAYRVDRIDGRFSDIASWLRYPVYRYGTIQQPKFSVSYDVSQDVTVYANWGRTFQIGSGNGAYRTQADDLAPSMNDGWETGLTFKPWSWANARLVYWQQRASGEVATLFGTNGAIAINEVGNVGKTLRNGWDAQLNLQPDEQWRVWLGYSRQKAEIAIPDPSAPATRGKQIENVPRWLTNVGAEWQVLPKLKFSAWGNGQGNYYVERTNTLGRYGRYFLSNLSATWLLSNKSELTLQLNNVTNRFYVYAWYDSGLSGYSPGDGRALYLTWNLTF</sequence>
<keyword evidence="6 13" id="KW-0732">Signal</keyword>
<comment type="similarity">
    <text evidence="2">Belongs to the TonB-dependent receptor family. Hemoglobin/haptoglobin binding protein subfamily.</text>
</comment>
<dbReference type="PROSITE" id="PS52016">
    <property type="entry name" value="TONB_DEPENDENT_REC_3"/>
    <property type="match status" value="1"/>
</dbReference>
<dbReference type="GO" id="GO:0044718">
    <property type="term" value="P:siderophore transmembrane transport"/>
    <property type="evidence" value="ECO:0007669"/>
    <property type="project" value="TreeGrafter"/>
</dbReference>
<evidence type="ECO:0000256" key="11">
    <source>
        <dbReference type="PROSITE-ProRule" id="PRU01360"/>
    </source>
</evidence>
<dbReference type="InterPro" id="IPR000531">
    <property type="entry name" value="Beta-barrel_TonB"/>
</dbReference>
<dbReference type="RefSeq" id="WP_004083706.1">
    <property type="nucleotide sequence ID" value="NZ_CP047134.1"/>
</dbReference>
<dbReference type="SUPFAM" id="SSF56935">
    <property type="entry name" value="Porins"/>
    <property type="match status" value="1"/>
</dbReference>
<organism evidence="16 17">
    <name type="scientific">Xylella fastidiosa subsp. multiplex</name>
    <dbReference type="NCBI Taxonomy" id="644357"/>
    <lineage>
        <taxon>Bacteria</taxon>
        <taxon>Pseudomonadati</taxon>
        <taxon>Pseudomonadota</taxon>
        <taxon>Gammaproteobacteria</taxon>
        <taxon>Lysobacterales</taxon>
        <taxon>Lysobacteraceae</taxon>
        <taxon>Xylella</taxon>
    </lineage>
</organism>
<dbReference type="InterPro" id="IPR039426">
    <property type="entry name" value="TonB-dep_rcpt-like"/>
</dbReference>
<keyword evidence="9 16" id="KW-0675">Receptor</keyword>
<feature type="domain" description="TonB-dependent receptor plug" evidence="15">
    <location>
        <begin position="60"/>
        <end position="165"/>
    </location>
</feature>
<reference evidence="16" key="2">
    <citation type="journal article" date="2020" name="Appl. Environ. Microbiol.">
        <title>Multiple intercontinental introductions associated with the emergence of a plant pathogen in Europe.</title>
        <authorList>
            <person name="Landa B.B."/>
            <person name="Castillo A.I."/>
            <person name="Giampetruzzi A."/>
            <person name="Kahn A."/>
            <person name="Roman-Ecija M."/>
            <person name="Velasco-Amo M.P."/>
            <person name="Navas-Cortes J.A."/>
            <person name="Marco-Noales E."/>
            <person name="Barbe S."/>
            <person name="Moralejo E."/>
            <person name="Coletta-Filho H.D."/>
            <person name="Saldarelli P."/>
            <person name="Saponari M."/>
            <person name="Almeida R.P.P."/>
        </authorList>
    </citation>
    <scope>NUCLEOTIDE SEQUENCE</scope>
    <source>
        <strain evidence="16">XYL1981</strain>
    </source>
</reference>
<dbReference type="GO" id="GO:0015344">
    <property type="term" value="F:siderophore uptake transmembrane transporter activity"/>
    <property type="evidence" value="ECO:0007669"/>
    <property type="project" value="TreeGrafter"/>
</dbReference>
<keyword evidence="3 11" id="KW-0813">Transport</keyword>
<protein>
    <submittedName>
        <fullName evidence="16">TonB-dependent receptor</fullName>
    </submittedName>
</protein>
<dbReference type="PANTHER" id="PTHR30069:SF29">
    <property type="entry name" value="HEMOGLOBIN AND HEMOGLOBIN-HAPTOGLOBIN-BINDING PROTEIN 1-RELATED"/>
    <property type="match status" value="1"/>
</dbReference>
<evidence type="ECO:0000259" key="15">
    <source>
        <dbReference type="Pfam" id="PF07715"/>
    </source>
</evidence>
<evidence type="ECO:0000313" key="17">
    <source>
        <dbReference type="Proteomes" id="UP000474061"/>
    </source>
</evidence>